<evidence type="ECO:0000313" key="9">
    <source>
        <dbReference type="Proteomes" id="UP000054477"/>
    </source>
</evidence>
<dbReference type="EMBL" id="KN838810">
    <property type="protein sequence ID" value="KIJ94085.1"/>
    <property type="molecule type" value="Genomic_DNA"/>
</dbReference>
<evidence type="ECO:0000256" key="1">
    <source>
        <dbReference type="ARBA" id="ARBA00001311"/>
    </source>
</evidence>
<evidence type="ECO:0000259" key="7">
    <source>
        <dbReference type="Pfam" id="PF01425"/>
    </source>
</evidence>
<dbReference type="InterPro" id="IPR023631">
    <property type="entry name" value="Amidase_dom"/>
</dbReference>
<feature type="domain" description="Amidase" evidence="7">
    <location>
        <begin position="76"/>
        <end position="546"/>
    </location>
</feature>
<keyword evidence="4" id="KW-0378">Hydrolase</keyword>
<dbReference type="HOGENOM" id="CLU_009600_9_2_1"/>
<dbReference type="PANTHER" id="PTHR46072">
    <property type="entry name" value="AMIDASE-RELATED-RELATED"/>
    <property type="match status" value="1"/>
</dbReference>
<protein>
    <recommendedName>
        <fullName evidence="3">amidase</fullName>
        <ecNumber evidence="3">3.5.1.4</ecNumber>
    </recommendedName>
</protein>
<dbReference type="PIRSF" id="PIRSF001221">
    <property type="entry name" value="Amidase_fungi"/>
    <property type="match status" value="1"/>
</dbReference>
<evidence type="ECO:0000256" key="3">
    <source>
        <dbReference type="ARBA" id="ARBA00012922"/>
    </source>
</evidence>
<sequence>MSTKNWKDLAAAKKAHQQTTIPRQWIIANPPPKDQLDVSALPESYGVLSAKDVEITNSQVDVLLAKLADGTWSAMDVTTAFSKRAIIAHQLTNCLTEIFIERALERAARLDEYFKKTGKTMGPLHGLPISLKDQINIKGVESTMGYVSWIGRYTSKNSVLADILESLGAVLYVKTNIPQTLMWPETFNNIFGRTTNPYNRSLTSGGSSGGEGALVALKGSPLGVGSDIGGSVRIPSAFCGIYGLRPSYNRIPYAGCVNSMQGQDSLPSVLGPMSNSLAGIKTFVRAVVGAQPWLKDPLAVRKPWSEDEYALVEHGGGKGLCFAVMWDDGIIRPHPPVIRGLEETKTALRLAGHRVIDWKPLKHDEIVNVVDDIWGAGAAQDYQTDTAISGEPVIGTMLPTPETPGRDETPTFRPLSKGVSAYELWQVQKKRRELRQEYLDHWLGTEKVTGTGRPVDAIICPVAPFVAPPHGMNKTADYTIVWNGLDYSSLVIPVSKVDQALDARKPRHTFYNDADKANYELYDPITYKNAPISVQLVGKTLEEEAVIAMSEIVDKALKAHSPVVRSQL</sequence>
<feature type="binding site" evidence="6">
    <location>
        <position position="181"/>
    </location>
    <ligand>
        <name>substrate</name>
    </ligand>
</feature>
<accession>A0A0C9WRL2</accession>
<dbReference type="PROSITE" id="PS00571">
    <property type="entry name" value="AMIDASES"/>
    <property type="match status" value="1"/>
</dbReference>
<dbReference type="OrthoDB" id="6428749at2759"/>
<evidence type="ECO:0000256" key="4">
    <source>
        <dbReference type="ARBA" id="ARBA00022801"/>
    </source>
</evidence>
<name>A0A0C9WRL2_9AGAR</name>
<dbReference type="InterPro" id="IPR020556">
    <property type="entry name" value="Amidase_CS"/>
</dbReference>
<feature type="active site" description="Charge relay system" evidence="5">
    <location>
        <position position="132"/>
    </location>
</feature>
<reference evidence="8 9" key="1">
    <citation type="submission" date="2014-04" db="EMBL/GenBank/DDBJ databases">
        <authorList>
            <consortium name="DOE Joint Genome Institute"/>
            <person name="Kuo A."/>
            <person name="Kohler A."/>
            <person name="Nagy L.G."/>
            <person name="Floudas D."/>
            <person name="Copeland A."/>
            <person name="Barry K.W."/>
            <person name="Cichocki N."/>
            <person name="Veneault-Fourrey C."/>
            <person name="LaButti K."/>
            <person name="Lindquist E.A."/>
            <person name="Lipzen A."/>
            <person name="Lundell T."/>
            <person name="Morin E."/>
            <person name="Murat C."/>
            <person name="Sun H."/>
            <person name="Tunlid A."/>
            <person name="Henrissat B."/>
            <person name="Grigoriev I.V."/>
            <person name="Hibbett D.S."/>
            <person name="Martin F."/>
            <person name="Nordberg H.P."/>
            <person name="Cantor M.N."/>
            <person name="Hua S.X."/>
        </authorList>
    </citation>
    <scope>NUCLEOTIDE SEQUENCE [LARGE SCALE GENOMIC DNA]</scope>
    <source>
        <strain evidence="8 9">LaAM-08-1</strain>
    </source>
</reference>
<dbReference type="SUPFAM" id="SSF75304">
    <property type="entry name" value="Amidase signature (AS) enzymes"/>
    <property type="match status" value="1"/>
</dbReference>
<evidence type="ECO:0000256" key="5">
    <source>
        <dbReference type="PIRSR" id="PIRSR001221-1"/>
    </source>
</evidence>
<evidence type="ECO:0000313" key="8">
    <source>
        <dbReference type="EMBL" id="KIJ94085.1"/>
    </source>
</evidence>
<dbReference type="AlphaFoldDB" id="A0A0C9WRL2"/>
<feature type="binding site" evidence="6">
    <location>
        <begin position="228"/>
        <end position="231"/>
    </location>
    <ligand>
        <name>substrate</name>
    </ligand>
</feature>
<dbReference type="Proteomes" id="UP000054477">
    <property type="component" value="Unassembled WGS sequence"/>
</dbReference>
<keyword evidence="9" id="KW-1185">Reference proteome</keyword>
<gene>
    <name evidence="8" type="ORF">K443DRAFT_684033</name>
</gene>
<feature type="binding site" evidence="6">
    <location>
        <position position="207"/>
    </location>
    <ligand>
        <name>substrate</name>
    </ligand>
</feature>
<dbReference type="GO" id="GO:0004040">
    <property type="term" value="F:amidase activity"/>
    <property type="evidence" value="ECO:0007669"/>
    <property type="project" value="UniProtKB-EC"/>
</dbReference>
<evidence type="ECO:0000256" key="6">
    <source>
        <dbReference type="PIRSR" id="PIRSR001221-2"/>
    </source>
</evidence>
<comment type="similarity">
    <text evidence="2">Belongs to the amidase family.</text>
</comment>
<organism evidence="8 9">
    <name type="scientific">Laccaria amethystina LaAM-08-1</name>
    <dbReference type="NCBI Taxonomy" id="1095629"/>
    <lineage>
        <taxon>Eukaryota</taxon>
        <taxon>Fungi</taxon>
        <taxon>Dikarya</taxon>
        <taxon>Basidiomycota</taxon>
        <taxon>Agaricomycotina</taxon>
        <taxon>Agaricomycetes</taxon>
        <taxon>Agaricomycetidae</taxon>
        <taxon>Agaricales</taxon>
        <taxon>Agaricineae</taxon>
        <taxon>Hydnangiaceae</taxon>
        <taxon>Laccaria</taxon>
    </lineage>
</organism>
<proteinExistence type="inferred from homology"/>
<comment type="catalytic activity">
    <reaction evidence="1">
        <text>a monocarboxylic acid amide + H2O = a monocarboxylate + NH4(+)</text>
        <dbReference type="Rhea" id="RHEA:12020"/>
        <dbReference type="ChEBI" id="CHEBI:15377"/>
        <dbReference type="ChEBI" id="CHEBI:28938"/>
        <dbReference type="ChEBI" id="CHEBI:35757"/>
        <dbReference type="ChEBI" id="CHEBI:83628"/>
        <dbReference type="EC" id="3.5.1.4"/>
    </reaction>
</comment>
<dbReference type="EC" id="3.5.1.4" evidence="3"/>
<feature type="active site" description="Charge relay system" evidence="5">
    <location>
        <position position="207"/>
    </location>
</feature>
<dbReference type="STRING" id="1095629.A0A0C9WRL2"/>
<reference evidence="9" key="2">
    <citation type="submission" date="2015-01" db="EMBL/GenBank/DDBJ databases">
        <title>Evolutionary Origins and Diversification of the Mycorrhizal Mutualists.</title>
        <authorList>
            <consortium name="DOE Joint Genome Institute"/>
            <consortium name="Mycorrhizal Genomics Consortium"/>
            <person name="Kohler A."/>
            <person name="Kuo A."/>
            <person name="Nagy L.G."/>
            <person name="Floudas D."/>
            <person name="Copeland A."/>
            <person name="Barry K.W."/>
            <person name="Cichocki N."/>
            <person name="Veneault-Fourrey C."/>
            <person name="LaButti K."/>
            <person name="Lindquist E.A."/>
            <person name="Lipzen A."/>
            <person name="Lundell T."/>
            <person name="Morin E."/>
            <person name="Murat C."/>
            <person name="Riley R."/>
            <person name="Ohm R."/>
            <person name="Sun H."/>
            <person name="Tunlid A."/>
            <person name="Henrissat B."/>
            <person name="Grigoriev I.V."/>
            <person name="Hibbett D.S."/>
            <person name="Martin F."/>
        </authorList>
    </citation>
    <scope>NUCLEOTIDE SEQUENCE [LARGE SCALE GENOMIC DNA]</scope>
    <source>
        <strain evidence="9">LaAM-08-1</strain>
    </source>
</reference>
<dbReference type="Pfam" id="PF01425">
    <property type="entry name" value="Amidase"/>
    <property type="match status" value="1"/>
</dbReference>
<dbReference type="InterPro" id="IPR036928">
    <property type="entry name" value="AS_sf"/>
</dbReference>
<evidence type="ECO:0000256" key="2">
    <source>
        <dbReference type="ARBA" id="ARBA00009199"/>
    </source>
</evidence>
<dbReference type="PANTHER" id="PTHR46072:SF2">
    <property type="entry name" value="AMIDASE (EUROFUNG)"/>
    <property type="match status" value="1"/>
</dbReference>
<dbReference type="Gene3D" id="3.90.1300.10">
    <property type="entry name" value="Amidase signature (AS) domain"/>
    <property type="match status" value="1"/>
</dbReference>
<feature type="active site" description="Acyl-ester intermediate" evidence="5">
    <location>
        <position position="231"/>
    </location>
</feature>